<proteinExistence type="predicted"/>
<name>A0A5D8ZL96_9FLAO</name>
<comment type="caution">
    <text evidence="4">The sequence shown here is derived from an EMBL/GenBank/DDBJ whole genome shotgun (WGS) entry which is preliminary data.</text>
</comment>
<protein>
    <submittedName>
        <fullName evidence="4">AMP-binding protein</fullName>
    </submittedName>
</protein>
<dbReference type="InterPro" id="IPR045851">
    <property type="entry name" value="AMP-bd_C_sf"/>
</dbReference>
<dbReference type="Gene3D" id="3.40.50.12780">
    <property type="entry name" value="N-terminal domain of ligase-like"/>
    <property type="match status" value="1"/>
</dbReference>
<dbReference type="EMBL" id="VTRU01000005">
    <property type="protein sequence ID" value="TZF93514.1"/>
    <property type="molecule type" value="Genomic_DNA"/>
</dbReference>
<dbReference type="InterPro" id="IPR000873">
    <property type="entry name" value="AMP-dep_synth/lig_dom"/>
</dbReference>
<evidence type="ECO:0000313" key="5">
    <source>
        <dbReference type="Proteomes" id="UP000323884"/>
    </source>
</evidence>
<dbReference type="Gene3D" id="3.30.300.30">
    <property type="match status" value="1"/>
</dbReference>
<evidence type="ECO:0000313" key="4">
    <source>
        <dbReference type="EMBL" id="TZF93514.1"/>
    </source>
</evidence>
<dbReference type="GO" id="GO:0016878">
    <property type="term" value="F:acid-thiol ligase activity"/>
    <property type="evidence" value="ECO:0007669"/>
    <property type="project" value="TreeGrafter"/>
</dbReference>
<dbReference type="OrthoDB" id="9765680at2"/>
<keyword evidence="1" id="KW-0436">Ligase</keyword>
<dbReference type="GO" id="GO:0044550">
    <property type="term" value="P:secondary metabolite biosynthetic process"/>
    <property type="evidence" value="ECO:0007669"/>
    <property type="project" value="TreeGrafter"/>
</dbReference>
<reference evidence="4 5" key="1">
    <citation type="submission" date="2019-08" db="EMBL/GenBank/DDBJ databases">
        <title>Draft genome sequence of Chryseobacterium sp. Gsoil 183.</title>
        <authorList>
            <person name="Im W.-T."/>
        </authorList>
    </citation>
    <scope>NUCLEOTIDE SEQUENCE [LARGE SCALE GENOMIC DNA]</scope>
    <source>
        <strain evidence="4 5">Gsoil 183</strain>
    </source>
</reference>
<gene>
    <name evidence="4" type="ORF">FW781_17625</name>
</gene>
<sequence length="524" mass="60189">MNTSRNIIKNLLLYNNENQILYDLNSLSGKEIAEKIITVATSLRSTGKFGCGDRVILIMNDSPEFIYSFLSLISIGCIPVPLNPLIQDSELEYILLDSKATGVIIDNHQYLRLYHTIHSSYHIINDCIIVNNPSVKEYGSINYLQKFLSPQNFPAVSLELEFEYTENNPIAFWQYTSGTTGNPKAVQHRHHTMLTNTELFAQKTLEIAKEDIILSVSKMFFGYGLGNSLFFPLLTGASVIIDEKWFTVDYLKKNIRLYKPTILFGTPKVYTEILHQHENFSKNEFNSIRLFISAGSPLPESIIREWEAVFDKTIINGIGSTEIGHIFMCNYQLKEQSKNSSLGVPVPGYHIKISRIDTPDETIENYGEIGELCIYPPKSTLSSYWGKEETNKIKYKEGWYFSGDLCSQNEDGSYIYHGRKDDLFKVNGRWVNPIEIENYILQNFRQVNECAISYYLDDDDLAKPVLYLVEKNKTATDALSEEIQKKLSENFPSYKRPSRIYFIKELTRNSNGKVIRKRLENNLT</sequence>
<dbReference type="SUPFAM" id="SSF56801">
    <property type="entry name" value="Acetyl-CoA synthetase-like"/>
    <property type="match status" value="1"/>
</dbReference>
<dbReference type="InterPro" id="IPR042099">
    <property type="entry name" value="ANL_N_sf"/>
</dbReference>
<feature type="domain" description="AMP-dependent synthetase/ligase" evidence="2">
    <location>
        <begin position="22"/>
        <end position="385"/>
    </location>
</feature>
<evidence type="ECO:0000259" key="3">
    <source>
        <dbReference type="Pfam" id="PF13193"/>
    </source>
</evidence>
<dbReference type="PANTHER" id="PTHR43352">
    <property type="entry name" value="ACETYL-COA SYNTHETASE"/>
    <property type="match status" value="1"/>
</dbReference>
<keyword evidence="5" id="KW-1185">Reference proteome</keyword>
<dbReference type="AlphaFoldDB" id="A0A5D8ZL96"/>
<dbReference type="RefSeq" id="WP_149388615.1">
    <property type="nucleotide sequence ID" value="NZ_VTRU01000005.1"/>
</dbReference>
<accession>A0A5D8ZL96</accession>
<evidence type="ECO:0000256" key="1">
    <source>
        <dbReference type="ARBA" id="ARBA00022598"/>
    </source>
</evidence>
<organism evidence="4 5">
    <name type="scientific">Chryseobacterium panacisoli</name>
    <dbReference type="NCBI Taxonomy" id="1807141"/>
    <lineage>
        <taxon>Bacteria</taxon>
        <taxon>Pseudomonadati</taxon>
        <taxon>Bacteroidota</taxon>
        <taxon>Flavobacteriia</taxon>
        <taxon>Flavobacteriales</taxon>
        <taxon>Weeksellaceae</taxon>
        <taxon>Chryseobacterium group</taxon>
        <taxon>Chryseobacterium</taxon>
    </lineage>
</organism>
<evidence type="ECO:0000259" key="2">
    <source>
        <dbReference type="Pfam" id="PF00501"/>
    </source>
</evidence>
<dbReference type="InterPro" id="IPR025110">
    <property type="entry name" value="AMP-bd_C"/>
</dbReference>
<feature type="domain" description="AMP-binding enzyme C-terminal" evidence="3">
    <location>
        <begin position="435"/>
        <end position="513"/>
    </location>
</feature>
<dbReference type="PANTHER" id="PTHR43352:SF1">
    <property type="entry name" value="ANTHRANILATE--COA LIGASE"/>
    <property type="match status" value="1"/>
</dbReference>
<dbReference type="Pfam" id="PF00501">
    <property type="entry name" value="AMP-binding"/>
    <property type="match status" value="1"/>
</dbReference>
<dbReference type="Pfam" id="PF13193">
    <property type="entry name" value="AMP-binding_C"/>
    <property type="match status" value="1"/>
</dbReference>
<dbReference type="Proteomes" id="UP000323884">
    <property type="component" value="Unassembled WGS sequence"/>
</dbReference>